<evidence type="ECO:0000313" key="2">
    <source>
        <dbReference type="Proteomes" id="UP000240978"/>
    </source>
</evidence>
<dbReference type="RefSeq" id="WP_106602912.1">
    <property type="nucleotide sequence ID" value="NZ_PYGK01000006.1"/>
</dbReference>
<dbReference type="AlphaFoldDB" id="A0A2P8G6T2"/>
<dbReference type="Proteomes" id="UP000240978">
    <property type="component" value="Unassembled WGS sequence"/>
</dbReference>
<keyword evidence="2" id="KW-1185">Reference proteome</keyword>
<comment type="caution">
    <text evidence="1">The sequence shown here is derived from an EMBL/GenBank/DDBJ whole genome shotgun (WGS) entry which is preliminary data.</text>
</comment>
<reference evidence="1 2" key="1">
    <citation type="submission" date="2018-03" db="EMBL/GenBank/DDBJ databases">
        <title>Genomic Encyclopedia of Archaeal and Bacterial Type Strains, Phase II (KMG-II): from individual species to whole genera.</title>
        <authorList>
            <person name="Goeker M."/>
        </authorList>
    </citation>
    <scope>NUCLEOTIDE SEQUENCE [LARGE SCALE GENOMIC DNA]</scope>
    <source>
        <strain evidence="1 2">DSM 18107</strain>
    </source>
</reference>
<accession>A0A2P8G6T2</accession>
<name>A0A2P8G6T2_9BACT</name>
<protein>
    <submittedName>
        <fullName evidence="1">Uncharacterized protein</fullName>
    </submittedName>
</protein>
<organism evidence="1 2">
    <name type="scientific">Chitinophaga ginsengisoli</name>
    <dbReference type="NCBI Taxonomy" id="363837"/>
    <lineage>
        <taxon>Bacteria</taxon>
        <taxon>Pseudomonadati</taxon>
        <taxon>Bacteroidota</taxon>
        <taxon>Chitinophagia</taxon>
        <taxon>Chitinophagales</taxon>
        <taxon>Chitinophagaceae</taxon>
        <taxon>Chitinophaga</taxon>
    </lineage>
</organism>
<dbReference type="OrthoDB" id="965024at2"/>
<sequence>MTKEHIDAVLAFTKRKWERGVSREYAIRRLQTIGFLDESGEIAARFQHLGEWPPLNTPLQSQLNEEGEM</sequence>
<dbReference type="EMBL" id="PYGK01000006">
    <property type="protein sequence ID" value="PSL29693.1"/>
    <property type="molecule type" value="Genomic_DNA"/>
</dbReference>
<evidence type="ECO:0000313" key="1">
    <source>
        <dbReference type="EMBL" id="PSL29693.1"/>
    </source>
</evidence>
<gene>
    <name evidence="1" type="ORF">CLV42_10620</name>
</gene>
<proteinExistence type="predicted"/>